<evidence type="ECO:0000313" key="3">
    <source>
        <dbReference type="Proteomes" id="UP000283095"/>
    </source>
</evidence>
<name>A0A3T0KVE9_9BACI</name>
<dbReference type="KEGG" id="pasa:BAOM_3585"/>
<dbReference type="RefSeq" id="WP_127761221.1">
    <property type="nucleotide sequence ID" value="NZ_CP026095.1"/>
</dbReference>
<organism evidence="2 3">
    <name type="scientific">Peribacillus asahii</name>
    <dbReference type="NCBI Taxonomy" id="228899"/>
    <lineage>
        <taxon>Bacteria</taxon>
        <taxon>Bacillati</taxon>
        <taxon>Bacillota</taxon>
        <taxon>Bacilli</taxon>
        <taxon>Bacillales</taxon>
        <taxon>Bacillaceae</taxon>
        <taxon>Peribacillus</taxon>
    </lineage>
</organism>
<reference evidence="2 3" key="1">
    <citation type="submission" date="2018-01" db="EMBL/GenBank/DDBJ databases">
        <title>Bacillus asahii Genome sequencing and assembly.</title>
        <authorList>
            <person name="Jiang H."/>
            <person name="Feng Y."/>
            <person name="Zhao F."/>
            <person name="Lin X."/>
        </authorList>
    </citation>
    <scope>NUCLEOTIDE SEQUENCE [LARGE SCALE GENOMIC DNA]</scope>
    <source>
        <strain evidence="2 3">OM18</strain>
    </source>
</reference>
<feature type="signal peptide" evidence="1">
    <location>
        <begin position="1"/>
        <end position="24"/>
    </location>
</feature>
<gene>
    <name evidence="2" type="ORF">BAOM_3585</name>
</gene>
<dbReference type="EMBL" id="CP026095">
    <property type="protein sequence ID" value="AZV44194.1"/>
    <property type="molecule type" value="Genomic_DNA"/>
</dbReference>
<feature type="chain" id="PRO_5039721727" description="DUF4352 domain-containing protein" evidence="1">
    <location>
        <begin position="25"/>
        <end position="218"/>
    </location>
</feature>
<dbReference type="Proteomes" id="UP000283095">
    <property type="component" value="Chromosome"/>
</dbReference>
<evidence type="ECO:0000313" key="2">
    <source>
        <dbReference type="EMBL" id="AZV44194.1"/>
    </source>
</evidence>
<dbReference type="AlphaFoldDB" id="A0A3T0KVE9"/>
<accession>A0A3T0KVE9</accession>
<evidence type="ECO:0000256" key="1">
    <source>
        <dbReference type="SAM" id="SignalP"/>
    </source>
</evidence>
<dbReference type="PROSITE" id="PS51257">
    <property type="entry name" value="PROKAR_LIPOPROTEIN"/>
    <property type="match status" value="1"/>
</dbReference>
<evidence type="ECO:0008006" key="4">
    <source>
        <dbReference type="Google" id="ProtNLM"/>
    </source>
</evidence>
<sequence>MKKAIFLFISLSLLLIGCSNNNTEQSVATENQSDTTNSSSTIPSYYNDYILNPQVSDDRSIQDVGESSRDKRGELTLQAIKNDSQTYKIDSIELTIREAKILHFKPDYSLIDFFHSYTHDEEFDFVKMFVEIKNTSDKPLKFAPAAIVSTSLGEKKTWEDDIYLEELNGEIEANETKKGNVGFIIKKSKIDFIEITTSDVFNEKEEKLSDAEKIKLEF</sequence>
<proteinExistence type="predicted"/>
<keyword evidence="1" id="KW-0732">Signal</keyword>
<protein>
    <recommendedName>
        <fullName evidence="4">DUF4352 domain-containing protein</fullName>
    </recommendedName>
</protein>
<dbReference type="OrthoDB" id="2352213at2"/>